<dbReference type="RefSeq" id="WP_338347712.1">
    <property type="nucleotide sequence ID" value="NZ_CAUZLY010000003.1"/>
</dbReference>
<comment type="caution">
    <text evidence="2">The sequence shown here is derived from an EMBL/GenBank/DDBJ whole genome shotgun (WGS) entry which is preliminary data.</text>
</comment>
<keyword evidence="3" id="KW-1185">Reference proteome</keyword>
<sequence>MPFIYLLILLIILFFVISFIFSFWGILLMFILGVFFLIRYLSPEQKEKRKLKKENNEKESSQKIIDESINNIDDSTIKHEEKIKILGFDESDHLEPSSYVPPKKETLNKQQVKVVGTTYTNAKQILRNVVKDEGGIWNTGGYTEHNIFLSLVPDPKNKVDPDAIAVYSRYETPERARISRSGRIGYLPKGISLKLDEETIVKAKIKEGYGNFGVTVDLSKLPFNND</sequence>
<keyword evidence="1" id="KW-0812">Transmembrane</keyword>
<dbReference type="EMBL" id="CAUZLY010000003">
    <property type="protein sequence ID" value="CAK1232575.1"/>
    <property type="molecule type" value="Genomic_DNA"/>
</dbReference>
<gene>
    <name evidence="2" type="ORF">R82641_BJNNKPBH_00373</name>
</gene>
<evidence type="ECO:0008006" key="4">
    <source>
        <dbReference type="Google" id="ProtNLM"/>
    </source>
</evidence>
<dbReference type="Proteomes" id="UP001314200">
    <property type="component" value="Unassembled WGS sequence"/>
</dbReference>
<evidence type="ECO:0000256" key="1">
    <source>
        <dbReference type="SAM" id="Phobius"/>
    </source>
</evidence>
<evidence type="ECO:0000313" key="2">
    <source>
        <dbReference type="EMBL" id="CAK1232575.1"/>
    </source>
</evidence>
<proteinExistence type="predicted"/>
<reference evidence="2 3" key="1">
    <citation type="submission" date="2023-10" db="EMBL/GenBank/DDBJ databases">
        <authorList>
            <person name="Botero Cardona J."/>
        </authorList>
    </citation>
    <scope>NUCLEOTIDE SEQUENCE [LARGE SCALE GENOMIC DNA]</scope>
    <source>
        <strain evidence="2 3">R-82641</strain>
    </source>
</reference>
<keyword evidence="1" id="KW-1133">Transmembrane helix</keyword>
<name>A0ABM9MQC7_9LACO</name>
<dbReference type="Gene3D" id="3.30.70.2330">
    <property type="match status" value="1"/>
</dbReference>
<keyword evidence="1" id="KW-0472">Membrane</keyword>
<organism evidence="2 3">
    <name type="scientific">Fructobacillus cardui</name>
    <dbReference type="NCBI Taxonomy" id="2893170"/>
    <lineage>
        <taxon>Bacteria</taxon>
        <taxon>Bacillati</taxon>
        <taxon>Bacillota</taxon>
        <taxon>Bacilli</taxon>
        <taxon>Lactobacillales</taxon>
        <taxon>Lactobacillaceae</taxon>
        <taxon>Fructobacillus</taxon>
    </lineage>
</organism>
<feature type="transmembrane region" description="Helical" evidence="1">
    <location>
        <begin position="6"/>
        <end position="38"/>
    </location>
</feature>
<accession>A0ABM9MQC7</accession>
<protein>
    <recommendedName>
        <fullName evidence="4">HIRAN domain-containing protein</fullName>
    </recommendedName>
</protein>
<evidence type="ECO:0000313" key="3">
    <source>
        <dbReference type="Proteomes" id="UP001314200"/>
    </source>
</evidence>